<protein>
    <submittedName>
        <fullName evidence="1">Dienelactone hydrolase</fullName>
    </submittedName>
</protein>
<dbReference type="EMBL" id="BGJZ01000122">
    <property type="protein sequence ID" value="GBH09437.1"/>
    <property type="molecule type" value="Genomic_DNA"/>
</dbReference>
<evidence type="ECO:0000313" key="1">
    <source>
        <dbReference type="EMBL" id="GBH09437.1"/>
    </source>
</evidence>
<dbReference type="AlphaFoldDB" id="A0A2V0QA36"/>
<name>A0A2V0QA36_PSESF</name>
<sequence length="54" mass="6012">MAFFNDLVCLADHDEILASVQQAETRYEISIYTGSGRCFAKRANPDIAVGFEAR</sequence>
<reference evidence="1 2" key="1">
    <citation type="submission" date="2018-04" db="EMBL/GenBank/DDBJ databases">
        <title>Draft genome sequence of Pseudomonas syringae pv. actinidiae biovar 1 strains isolated from kiwifruit in Kagawa prefecture.</title>
        <authorList>
            <person name="Tabuchi M."/>
            <person name="Saito M."/>
            <person name="Fujiwara S."/>
            <person name="Sasa N."/>
            <person name="Akimitsu K."/>
            <person name="Gomi K."/>
            <person name="Konishi-Sugita S."/>
            <person name="Hamano K."/>
            <person name="Kataoka I."/>
        </authorList>
    </citation>
    <scope>NUCLEOTIDE SEQUENCE [LARGE SCALE GENOMIC DNA]</scope>
    <source>
        <strain evidence="1 2">MAFF212206</strain>
    </source>
</reference>
<evidence type="ECO:0000313" key="2">
    <source>
        <dbReference type="Proteomes" id="UP000247480"/>
    </source>
</evidence>
<gene>
    <name evidence="1" type="ORF">KPSA1_02832</name>
</gene>
<accession>A0A2V0QA36</accession>
<keyword evidence="1" id="KW-0378">Hydrolase</keyword>
<organism evidence="1 2">
    <name type="scientific">Pseudomonas syringae pv. actinidiae</name>
    <dbReference type="NCBI Taxonomy" id="103796"/>
    <lineage>
        <taxon>Bacteria</taxon>
        <taxon>Pseudomonadati</taxon>
        <taxon>Pseudomonadota</taxon>
        <taxon>Gammaproteobacteria</taxon>
        <taxon>Pseudomonadales</taxon>
        <taxon>Pseudomonadaceae</taxon>
        <taxon>Pseudomonas</taxon>
        <taxon>Pseudomonas syringae</taxon>
    </lineage>
</organism>
<dbReference type="GO" id="GO:0016787">
    <property type="term" value="F:hydrolase activity"/>
    <property type="evidence" value="ECO:0007669"/>
    <property type="project" value="UniProtKB-KW"/>
</dbReference>
<comment type="caution">
    <text evidence="1">The sequence shown here is derived from an EMBL/GenBank/DDBJ whole genome shotgun (WGS) entry which is preliminary data.</text>
</comment>
<dbReference type="Proteomes" id="UP000247480">
    <property type="component" value="Unassembled WGS sequence"/>
</dbReference>
<proteinExistence type="predicted"/>